<evidence type="ECO:0000313" key="2">
    <source>
        <dbReference type="Proteomes" id="UP000197138"/>
    </source>
</evidence>
<dbReference type="AlphaFoldDB" id="A0A218VX08"/>
<name>A0A218VX08_PUNGR</name>
<accession>A0A218VX08</accession>
<gene>
    <name evidence="1" type="ORF">CDL15_Pgr027184</name>
</gene>
<reference evidence="2" key="1">
    <citation type="journal article" date="2017" name="Plant J.">
        <title>The pomegranate (Punica granatum L.) genome and the genomics of punicalagin biosynthesis.</title>
        <authorList>
            <person name="Qin G."/>
            <person name="Xu C."/>
            <person name="Ming R."/>
            <person name="Tang H."/>
            <person name="Guyot R."/>
            <person name="Kramer E.M."/>
            <person name="Hu Y."/>
            <person name="Yi X."/>
            <person name="Qi Y."/>
            <person name="Xu X."/>
            <person name="Gao Z."/>
            <person name="Pan H."/>
            <person name="Jian J."/>
            <person name="Tian Y."/>
            <person name="Yue Z."/>
            <person name="Xu Y."/>
        </authorList>
    </citation>
    <scope>NUCLEOTIDE SEQUENCE [LARGE SCALE GENOMIC DNA]</scope>
    <source>
        <strain evidence="2">cv. Dabenzi</strain>
    </source>
</reference>
<organism evidence="1 2">
    <name type="scientific">Punica granatum</name>
    <name type="common">Pomegranate</name>
    <dbReference type="NCBI Taxonomy" id="22663"/>
    <lineage>
        <taxon>Eukaryota</taxon>
        <taxon>Viridiplantae</taxon>
        <taxon>Streptophyta</taxon>
        <taxon>Embryophyta</taxon>
        <taxon>Tracheophyta</taxon>
        <taxon>Spermatophyta</taxon>
        <taxon>Magnoliopsida</taxon>
        <taxon>eudicotyledons</taxon>
        <taxon>Gunneridae</taxon>
        <taxon>Pentapetalae</taxon>
        <taxon>rosids</taxon>
        <taxon>malvids</taxon>
        <taxon>Myrtales</taxon>
        <taxon>Lythraceae</taxon>
        <taxon>Punica</taxon>
    </lineage>
</organism>
<evidence type="ECO:0000313" key="1">
    <source>
        <dbReference type="EMBL" id="OWM65114.1"/>
    </source>
</evidence>
<proteinExistence type="predicted"/>
<sequence>MNKPFNIDACVSTEIERHLGTNRAFPTVKTHHRQHATISPEAGHIRLQECLSPKRHPPRERQLTIGSGDHTRHPTQTAKIRASLSNIHSEATLVTHTRGALYPRARVPHRTTRASLANYNHYCDKAGTWQSIDEAISSRQQRQSTADQHCAHPNLISSGHACTKPMQRRLGVSTFPWGCATDTREKESPLTVYDP</sequence>
<dbReference type="EMBL" id="MTKT01005691">
    <property type="protein sequence ID" value="OWM65114.1"/>
    <property type="molecule type" value="Genomic_DNA"/>
</dbReference>
<comment type="caution">
    <text evidence="1">The sequence shown here is derived from an EMBL/GenBank/DDBJ whole genome shotgun (WGS) entry which is preliminary data.</text>
</comment>
<dbReference type="Proteomes" id="UP000197138">
    <property type="component" value="Unassembled WGS sequence"/>
</dbReference>
<protein>
    <submittedName>
        <fullName evidence="1">Uncharacterized protein</fullName>
    </submittedName>
</protein>